<dbReference type="CDD" id="cd01763">
    <property type="entry name" value="Ubl_SUMO_like"/>
    <property type="match status" value="1"/>
</dbReference>
<name>A0AAV5C728_ELECO</name>
<dbReference type="SUPFAM" id="SSF54236">
    <property type="entry name" value="Ubiquitin-like"/>
    <property type="match status" value="1"/>
</dbReference>
<reference evidence="2" key="1">
    <citation type="journal article" date="2018" name="DNA Res.">
        <title>Multiple hybrid de novo genome assembly of finger millet, an orphan allotetraploid crop.</title>
        <authorList>
            <person name="Hatakeyama M."/>
            <person name="Aluri S."/>
            <person name="Balachadran M.T."/>
            <person name="Sivarajan S.R."/>
            <person name="Patrignani A."/>
            <person name="Gruter S."/>
            <person name="Poveda L."/>
            <person name="Shimizu-Inatsugi R."/>
            <person name="Baeten J."/>
            <person name="Francoijs K.J."/>
            <person name="Nataraja K.N."/>
            <person name="Reddy Y.A.N."/>
            <person name="Phadnis S."/>
            <person name="Ravikumar R.L."/>
            <person name="Schlapbach R."/>
            <person name="Sreeman S.M."/>
            <person name="Shimizu K.K."/>
        </authorList>
    </citation>
    <scope>NUCLEOTIDE SEQUENCE</scope>
</reference>
<evidence type="ECO:0000313" key="2">
    <source>
        <dbReference type="EMBL" id="GJM93958.1"/>
    </source>
</evidence>
<dbReference type="Pfam" id="PF11976">
    <property type="entry name" value="Rad60-SLD"/>
    <property type="match status" value="1"/>
</dbReference>
<sequence>MCRLKKQELATFSESAEDILRKLEESAKKEVGAKEQPEQIILDDAYEPQAQKAREKIVISVQDKDGQQQIRIYKDDKFDKLFKAYAKKAKLNPSDLTFVFDGDKIDPTSTPADLDLEDSDMIEVSHKRRC</sequence>
<dbReference type="EMBL" id="BQKI01000004">
    <property type="protein sequence ID" value="GJM93958.1"/>
    <property type="molecule type" value="Genomic_DNA"/>
</dbReference>
<dbReference type="InterPro" id="IPR022617">
    <property type="entry name" value="Rad60/SUMO-like_dom"/>
</dbReference>
<proteinExistence type="predicted"/>
<dbReference type="InterPro" id="IPR029071">
    <property type="entry name" value="Ubiquitin-like_domsf"/>
</dbReference>
<accession>A0AAV5C728</accession>
<dbReference type="PANTHER" id="PTHR47813">
    <property type="entry name" value="UBIQUITIN-LIKE SUPERFAMILY PROTEIN"/>
    <property type="match status" value="1"/>
</dbReference>
<evidence type="ECO:0000313" key="3">
    <source>
        <dbReference type="Proteomes" id="UP001054889"/>
    </source>
</evidence>
<comment type="caution">
    <text evidence="2">The sequence shown here is derived from an EMBL/GenBank/DDBJ whole genome shotgun (WGS) entry which is preliminary data.</text>
</comment>
<protein>
    <recommendedName>
        <fullName evidence="1">Rad60/SUMO-like domain-containing protein</fullName>
    </recommendedName>
</protein>
<keyword evidence="3" id="KW-1185">Reference proteome</keyword>
<organism evidence="2 3">
    <name type="scientific">Eleusine coracana subsp. coracana</name>
    <dbReference type="NCBI Taxonomy" id="191504"/>
    <lineage>
        <taxon>Eukaryota</taxon>
        <taxon>Viridiplantae</taxon>
        <taxon>Streptophyta</taxon>
        <taxon>Embryophyta</taxon>
        <taxon>Tracheophyta</taxon>
        <taxon>Spermatophyta</taxon>
        <taxon>Magnoliopsida</taxon>
        <taxon>Liliopsida</taxon>
        <taxon>Poales</taxon>
        <taxon>Poaceae</taxon>
        <taxon>PACMAD clade</taxon>
        <taxon>Chloridoideae</taxon>
        <taxon>Cynodonteae</taxon>
        <taxon>Eleusininae</taxon>
        <taxon>Eleusine</taxon>
    </lineage>
</organism>
<dbReference type="PANTHER" id="PTHR47813:SF2">
    <property type="entry name" value="UBIQUITIN-LIKE SUPERFAMILY PROTEIN"/>
    <property type="match status" value="1"/>
</dbReference>
<dbReference type="AlphaFoldDB" id="A0AAV5C728"/>
<dbReference type="Proteomes" id="UP001054889">
    <property type="component" value="Unassembled WGS sequence"/>
</dbReference>
<gene>
    <name evidence="2" type="primary">ga10561</name>
    <name evidence="2" type="ORF">PR202_ga10561</name>
</gene>
<feature type="domain" description="Rad60/SUMO-like" evidence="1">
    <location>
        <begin position="57"/>
        <end position="124"/>
    </location>
</feature>
<reference evidence="2" key="2">
    <citation type="submission" date="2021-12" db="EMBL/GenBank/DDBJ databases">
        <title>Resequencing data analysis of finger millet.</title>
        <authorList>
            <person name="Hatakeyama M."/>
            <person name="Aluri S."/>
            <person name="Balachadran M.T."/>
            <person name="Sivarajan S.R."/>
            <person name="Poveda L."/>
            <person name="Shimizu-Inatsugi R."/>
            <person name="Schlapbach R."/>
            <person name="Sreeman S.M."/>
            <person name="Shimizu K.K."/>
        </authorList>
    </citation>
    <scope>NUCLEOTIDE SEQUENCE</scope>
</reference>
<dbReference type="Gene3D" id="3.10.20.90">
    <property type="entry name" value="Phosphatidylinositol 3-kinase Catalytic Subunit, Chain A, domain 1"/>
    <property type="match status" value="1"/>
</dbReference>
<evidence type="ECO:0000259" key="1">
    <source>
        <dbReference type="Pfam" id="PF11976"/>
    </source>
</evidence>